<proteinExistence type="predicted"/>
<protein>
    <submittedName>
        <fullName evidence="1">Uncharacterized protein</fullName>
    </submittedName>
</protein>
<dbReference type="EMBL" id="LNJQ01000001">
    <property type="protein sequence ID" value="KWZ43446.1"/>
    <property type="molecule type" value="Genomic_DNA"/>
</dbReference>
<sequence length="69" mass="7339">MKPCAECVELHGQPSTVKPNHLEMVGAGEFHGECREEHCECSTCGVAFAGVLTGEAESSVRLAVNSIQH</sequence>
<comment type="caution">
    <text evidence="1">The sequence shown here is derived from an EMBL/GenBank/DDBJ whole genome shotgun (WGS) entry which is preliminary data.</text>
</comment>
<dbReference type="Proteomes" id="UP000070255">
    <property type="component" value="Unassembled WGS sequence"/>
</dbReference>
<keyword evidence="2" id="KW-1185">Reference proteome</keyword>
<evidence type="ECO:0000313" key="2">
    <source>
        <dbReference type="Proteomes" id="UP000070255"/>
    </source>
</evidence>
<gene>
    <name evidence="1" type="ORF">WS72_11640</name>
</gene>
<name>A0ABR5TEL8_9BURK</name>
<accession>A0ABR5TEL8</accession>
<reference evidence="1 2" key="1">
    <citation type="submission" date="2015-11" db="EMBL/GenBank/DDBJ databases">
        <authorList>
            <person name="Sahl J."/>
            <person name="Wagner D."/>
            <person name="Keim P."/>
        </authorList>
    </citation>
    <scope>NUCLEOTIDE SEQUENCE [LARGE SCALE GENOMIC DNA]</scope>
    <source>
        <strain evidence="1 2">BDU18</strain>
    </source>
</reference>
<evidence type="ECO:0000313" key="1">
    <source>
        <dbReference type="EMBL" id="KWZ43446.1"/>
    </source>
</evidence>
<organism evidence="1 2">
    <name type="scientific">Burkholderia savannae</name>
    <dbReference type="NCBI Taxonomy" id="1637837"/>
    <lineage>
        <taxon>Bacteria</taxon>
        <taxon>Pseudomonadati</taxon>
        <taxon>Pseudomonadota</taxon>
        <taxon>Betaproteobacteria</taxon>
        <taxon>Burkholderiales</taxon>
        <taxon>Burkholderiaceae</taxon>
        <taxon>Burkholderia</taxon>
        <taxon>pseudomallei group</taxon>
    </lineage>
</organism>